<feature type="region of interest" description="Disordered" evidence="1">
    <location>
        <begin position="1"/>
        <end position="30"/>
    </location>
</feature>
<dbReference type="EMBL" id="JAOPKD010000006">
    <property type="protein sequence ID" value="MCU4727025.1"/>
    <property type="molecule type" value="Genomic_DNA"/>
</dbReference>
<gene>
    <name evidence="2" type="ORF">OB914_08585</name>
</gene>
<dbReference type="AlphaFoldDB" id="A0AAE3IER8"/>
<evidence type="ECO:0000313" key="2">
    <source>
        <dbReference type="EMBL" id="MCU4727025.1"/>
    </source>
</evidence>
<evidence type="ECO:0000313" key="3">
    <source>
        <dbReference type="Proteomes" id="UP001209746"/>
    </source>
</evidence>
<proteinExistence type="predicted"/>
<evidence type="ECO:0000256" key="1">
    <source>
        <dbReference type="SAM" id="MobiDB-lite"/>
    </source>
</evidence>
<comment type="caution">
    <text evidence="2">The sequence shown here is derived from an EMBL/GenBank/DDBJ whole genome shotgun (WGS) entry which is preliminary data.</text>
</comment>
<accession>A0AAE3IER8</accession>
<protein>
    <submittedName>
        <fullName evidence="2">Uncharacterized protein</fullName>
    </submittedName>
</protein>
<name>A0AAE3IER8_9EURY</name>
<sequence>MADVNDVTKIVSNMDEPEPHPDDHLDGLEDGAGCTEIWEKLSEQRESAAD</sequence>
<dbReference type="Proteomes" id="UP001209746">
    <property type="component" value="Unassembled WGS sequence"/>
</dbReference>
<organism evidence="2 3">
    <name type="scientific">Halapricum hydrolyticum</name>
    <dbReference type="NCBI Taxonomy" id="2979991"/>
    <lineage>
        <taxon>Archaea</taxon>
        <taxon>Methanobacteriati</taxon>
        <taxon>Methanobacteriota</taxon>
        <taxon>Stenosarchaea group</taxon>
        <taxon>Halobacteria</taxon>
        <taxon>Halobacteriales</taxon>
        <taxon>Haloarculaceae</taxon>
        <taxon>Halapricum</taxon>
    </lineage>
</organism>
<reference evidence="2" key="1">
    <citation type="submission" date="2023-02" db="EMBL/GenBank/DDBJ databases">
        <title>Enrichment on poylsaccharides allowed isolation of novel metabolic and taxonomic groups of Haloarchaea.</title>
        <authorList>
            <person name="Sorokin D.Y."/>
            <person name="Elcheninov A.G."/>
            <person name="Khizhniak T.V."/>
            <person name="Kolganova T.V."/>
            <person name="Kublanov I.V."/>
        </authorList>
    </citation>
    <scope>NUCLEOTIDE SEQUENCE</scope>
    <source>
        <strain evidence="2">HArc-curdl7</strain>
    </source>
</reference>
<dbReference type="RefSeq" id="WP_315910549.1">
    <property type="nucleotide sequence ID" value="NZ_JAOPKD010000006.1"/>
</dbReference>
<feature type="compositionally biased region" description="Basic and acidic residues" evidence="1">
    <location>
        <begin position="17"/>
        <end position="27"/>
    </location>
</feature>